<gene>
    <name evidence="2" type="ORF">HJG59_008510</name>
</gene>
<organism evidence="2 3">
    <name type="scientific">Molossus molossus</name>
    <name type="common">Pallas' mastiff bat</name>
    <name type="synonym">Vespertilio molossus</name>
    <dbReference type="NCBI Taxonomy" id="27622"/>
    <lineage>
        <taxon>Eukaryota</taxon>
        <taxon>Metazoa</taxon>
        <taxon>Chordata</taxon>
        <taxon>Craniata</taxon>
        <taxon>Vertebrata</taxon>
        <taxon>Euteleostomi</taxon>
        <taxon>Mammalia</taxon>
        <taxon>Eutheria</taxon>
        <taxon>Laurasiatheria</taxon>
        <taxon>Chiroptera</taxon>
        <taxon>Yangochiroptera</taxon>
        <taxon>Molossidae</taxon>
        <taxon>Molossus</taxon>
    </lineage>
</organism>
<dbReference type="EMBL" id="JACASF010000012">
    <property type="protein sequence ID" value="KAF6444200.1"/>
    <property type="molecule type" value="Genomic_DNA"/>
</dbReference>
<dbReference type="Proteomes" id="UP000550707">
    <property type="component" value="Unassembled WGS sequence"/>
</dbReference>
<evidence type="ECO:0000256" key="1">
    <source>
        <dbReference type="SAM" id="MobiDB-lite"/>
    </source>
</evidence>
<accession>A0A7J8F959</accession>
<feature type="region of interest" description="Disordered" evidence="1">
    <location>
        <begin position="31"/>
        <end position="88"/>
    </location>
</feature>
<dbReference type="InParanoid" id="A0A7J8F959"/>
<evidence type="ECO:0000313" key="3">
    <source>
        <dbReference type="Proteomes" id="UP000550707"/>
    </source>
</evidence>
<sequence length="167" mass="18510">MNLREDFTRSHVVYYFKCALEWKGVRERNIQRSGGHGEAPQQRCAAPTSRTPRRKPAAGAERASCHRPADSLGPWLLPKQTWRRPPDSAGQRLSTVWICGPEAASSNARDHSLPSLAKTTAAVGCHSGRGARYRTPAAPSPPWLALLDQCHPQVEKQVNTPLQLMRN</sequence>
<dbReference type="AlphaFoldDB" id="A0A7J8F959"/>
<protein>
    <submittedName>
        <fullName evidence="2">Uncharacterized protein</fullName>
    </submittedName>
</protein>
<name>A0A7J8F959_MOLMO</name>
<comment type="caution">
    <text evidence="2">The sequence shown here is derived from an EMBL/GenBank/DDBJ whole genome shotgun (WGS) entry which is preliminary data.</text>
</comment>
<keyword evidence="3" id="KW-1185">Reference proteome</keyword>
<proteinExistence type="predicted"/>
<evidence type="ECO:0000313" key="2">
    <source>
        <dbReference type="EMBL" id="KAF6444200.1"/>
    </source>
</evidence>
<reference evidence="2 3" key="1">
    <citation type="journal article" date="2020" name="Nature">
        <title>Six reference-quality genomes reveal evolution of bat adaptations.</title>
        <authorList>
            <person name="Jebb D."/>
            <person name="Huang Z."/>
            <person name="Pippel M."/>
            <person name="Hughes G.M."/>
            <person name="Lavrichenko K."/>
            <person name="Devanna P."/>
            <person name="Winkler S."/>
            <person name="Jermiin L.S."/>
            <person name="Skirmuntt E.C."/>
            <person name="Katzourakis A."/>
            <person name="Burkitt-Gray L."/>
            <person name="Ray D.A."/>
            <person name="Sullivan K.A.M."/>
            <person name="Roscito J.G."/>
            <person name="Kirilenko B.M."/>
            <person name="Davalos L.M."/>
            <person name="Corthals A.P."/>
            <person name="Power M.L."/>
            <person name="Jones G."/>
            <person name="Ransome R.D."/>
            <person name="Dechmann D.K.N."/>
            <person name="Locatelli A.G."/>
            <person name="Puechmaille S.J."/>
            <person name="Fedrigo O."/>
            <person name="Jarvis E.D."/>
            <person name="Hiller M."/>
            <person name="Vernes S.C."/>
            <person name="Myers E.W."/>
            <person name="Teeling E.C."/>
        </authorList>
    </citation>
    <scope>NUCLEOTIDE SEQUENCE [LARGE SCALE GENOMIC DNA]</scope>
    <source>
        <strain evidence="2">MMolMol1</strain>
        <tissue evidence="2">Muscle</tissue>
    </source>
</reference>